<sequence length="273" mass="29870">MDYAAFRTGERDGWSSRAGFYADATARATLQTIPKLLDHAQLFPGARVLDAGCGPGYVAASAKLLGARVEGIDFSEGMVQQAKTQFPDIQFSLADVENLPAPDGSFDAVLSNIVLFHVTDPARAMSEARRVLVPGGRFVFSQWLGPDRSECYRLLFDVLSRHADMSRADPAPNAYVLSDKTQVTEMMEQAGFTDIRADVVQNVLHAPGPSFFDFFMRFGVRVPLILERQEPAIQTAIRQEIDEATAPYLKGETYKIPMPSIVFSAQTGALSGV</sequence>
<dbReference type="AlphaFoldDB" id="A0AAC9Z9F7"/>
<feature type="domain" description="Methyltransferase type 11" evidence="1">
    <location>
        <begin position="49"/>
        <end position="140"/>
    </location>
</feature>
<dbReference type="Gene3D" id="3.40.50.150">
    <property type="entry name" value="Vaccinia Virus protein VP39"/>
    <property type="match status" value="1"/>
</dbReference>
<dbReference type="GeneID" id="31848778"/>
<protein>
    <submittedName>
        <fullName evidence="2">Methylase involved in ubiquinone/menaquinone biosynthesis</fullName>
    </submittedName>
</protein>
<keyword evidence="2" id="KW-0808">Transferase</keyword>
<evidence type="ECO:0000259" key="1">
    <source>
        <dbReference type="Pfam" id="PF08241"/>
    </source>
</evidence>
<keyword evidence="2" id="KW-0489">Methyltransferase</keyword>
<evidence type="ECO:0000313" key="2">
    <source>
        <dbReference type="EMBL" id="ATF06436.1"/>
    </source>
</evidence>
<dbReference type="RefSeq" id="WP_024097776.1">
    <property type="nucleotide sequence ID" value="NZ_CP010588.1"/>
</dbReference>
<dbReference type="GO" id="GO:0008757">
    <property type="term" value="F:S-adenosylmethionine-dependent methyltransferase activity"/>
    <property type="evidence" value="ECO:0007669"/>
    <property type="project" value="InterPro"/>
</dbReference>
<dbReference type="GO" id="GO:0032259">
    <property type="term" value="P:methylation"/>
    <property type="evidence" value="ECO:0007669"/>
    <property type="project" value="UniProtKB-KW"/>
</dbReference>
<name>A0AAC9Z9F7_9RHOB</name>
<reference evidence="2 3" key="1">
    <citation type="journal article" date="2017" name="Front. Microbiol.">
        <title>Phaeobacter piscinae sp. nov., a species of the Roseobacter group and potential aquaculture probiont.</title>
        <authorList>
            <person name="Sonnenschein E.C."/>
            <person name="Phippen C.B.W."/>
            <person name="Nielsen K.F."/>
            <person name="Mateiu R.V."/>
            <person name="Melchiorsen J."/>
            <person name="Gram L."/>
            <person name="Overmann J."/>
            <person name="Freese H.M."/>
        </authorList>
    </citation>
    <scope>NUCLEOTIDE SEQUENCE [LARGE SCALE GENOMIC DNA]</scope>
    <source>
        <strain evidence="2 3">P63</strain>
    </source>
</reference>
<dbReference type="PANTHER" id="PTHR43591:SF24">
    <property type="entry name" value="2-METHOXY-6-POLYPRENYL-1,4-BENZOQUINOL METHYLASE, MITOCHONDRIAL"/>
    <property type="match status" value="1"/>
</dbReference>
<dbReference type="Pfam" id="PF08241">
    <property type="entry name" value="Methyltransf_11"/>
    <property type="match status" value="1"/>
</dbReference>
<accession>A0AAC9Z9F7</accession>
<dbReference type="SUPFAM" id="SSF53335">
    <property type="entry name" value="S-adenosyl-L-methionine-dependent methyltransferases"/>
    <property type="match status" value="1"/>
</dbReference>
<keyword evidence="2" id="KW-0830">Ubiquinone</keyword>
<evidence type="ECO:0000313" key="3">
    <source>
        <dbReference type="Proteomes" id="UP000217545"/>
    </source>
</evidence>
<dbReference type="CDD" id="cd02440">
    <property type="entry name" value="AdoMet_MTases"/>
    <property type="match status" value="1"/>
</dbReference>
<organism evidence="2 3">
    <name type="scientific">Phaeobacter gallaeciensis</name>
    <dbReference type="NCBI Taxonomy" id="60890"/>
    <lineage>
        <taxon>Bacteria</taxon>
        <taxon>Pseudomonadati</taxon>
        <taxon>Pseudomonadota</taxon>
        <taxon>Alphaproteobacteria</taxon>
        <taxon>Rhodobacterales</taxon>
        <taxon>Roseobacteraceae</taxon>
        <taxon>Phaeobacter</taxon>
    </lineage>
</organism>
<dbReference type="Proteomes" id="UP000217545">
    <property type="component" value="Chromosome"/>
</dbReference>
<dbReference type="EMBL" id="CP010784">
    <property type="protein sequence ID" value="ATF06436.1"/>
    <property type="molecule type" value="Genomic_DNA"/>
</dbReference>
<dbReference type="InterPro" id="IPR029063">
    <property type="entry name" value="SAM-dependent_MTases_sf"/>
</dbReference>
<dbReference type="PANTHER" id="PTHR43591">
    <property type="entry name" value="METHYLTRANSFERASE"/>
    <property type="match status" value="1"/>
</dbReference>
<gene>
    <name evidence="2" type="ORF">PhaeoP63_02372</name>
</gene>
<dbReference type="InterPro" id="IPR013216">
    <property type="entry name" value="Methyltransf_11"/>
</dbReference>
<proteinExistence type="predicted"/>